<dbReference type="EMBL" id="GL883010">
    <property type="protein sequence ID" value="EGG20563.1"/>
    <property type="molecule type" value="Genomic_DNA"/>
</dbReference>
<organism evidence="2 3">
    <name type="scientific">Cavenderia fasciculata</name>
    <name type="common">Slime mold</name>
    <name type="synonym">Dictyostelium fasciculatum</name>
    <dbReference type="NCBI Taxonomy" id="261658"/>
    <lineage>
        <taxon>Eukaryota</taxon>
        <taxon>Amoebozoa</taxon>
        <taxon>Evosea</taxon>
        <taxon>Eumycetozoa</taxon>
        <taxon>Dictyostelia</taxon>
        <taxon>Acytosteliales</taxon>
        <taxon>Cavenderiaceae</taxon>
        <taxon>Cavenderia</taxon>
    </lineage>
</organism>
<dbReference type="AlphaFoldDB" id="F4PRR4"/>
<dbReference type="GeneID" id="14872808"/>
<sequence>MNTDEDEKKKNNNDKSKLLVGSGYLQRLVVYGLSRICKRLDQLSTYSKSIIEDLDLDEETKRVIESSHLTRFAIASITFICSPKVKRKVPAQQMVDLGQLEMTNISKLIEIQLATSIPLPPVVLELSKDDCDSHYINLYKITMAVMIRTIKKIRDTNADYSKLAVHLTILLRQLDIGNHKDLIVIILILLKWMIKNERSSGERVSLEGLDNEFFQLLFEKYLILNDEDKDEDKQSSKKYILYHTFNLLKSIIKIPTFKRLVCDWNQPTFQLLAFMHQKYVKVYELQQQQQQDQQPPPPPPPLSSQSARSSPPLLMVLEKVVSQLLGFHQDIPYDLWERLSDLALVPYTLSGKFTLTKATRKALLYLVTYSWDTTTVMHRNHYQIIQIIKDWLSPIDKTTTYGSLLVMQIFSVNNSSAFIQNLHQHFITQVPLILKQNPDSLAMIENILNVLYSIVKMQNNNLLRATIPILAPVIASIQGFSSKQFFCLNDIIQIYLESNDREIAMAGIQVGFIGLMVERKIKIPYLHQSDPSLRTLMKYHFVEAQFSGGFTLESIRTIPLSLQRDIDNLIFINHSF</sequence>
<name>F4PRR4_CACFS</name>
<keyword evidence="3" id="KW-1185">Reference proteome</keyword>
<dbReference type="KEGG" id="dfa:DFA_00424"/>
<proteinExistence type="predicted"/>
<feature type="region of interest" description="Disordered" evidence="1">
    <location>
        <begin position="286"/>
        <end position="308"/>
    </location>
</feature>
<evidence type="ECO:0000313" key="2">
    <source>
        <dbReference type="EMBL" id="EGG20563.1"/>
    </source>
</evidence>
<evidence type="ECO:0000256" key="1">
    <source>
        <dbReference type="SAM" id="MobiDB-lite"/>
    </source>
</evidence>
<dbReference type="Proteomes" id="UP000007797">
    <property type="component" value="Unassembled WGS sequence"/>
</dbReference>
<protein>
    <submittedName>
        <fullName evidence="2">Uncharacterized protein</fullName>
    </submittedName>
</protein>
<evidence type="ECO:0000313" key="3">
    <source>
        <dbReference type="Proteomes" id="UP000007797"/>
    </source>
</evidence>
<dbReference type="RefSeq" id="XP_004358413.1">
    <property type="nucleotide sequence ID" value="XM_004358356.1"/>
</dbReference>
<gene>
    <name evidence="2" type="ORF">DFA_00424</name>
</gene>
<accession>F4PRR4</accession>
<reference evidence="3" key="1">
    <citation type="journal article" date="2011" name="Genome Res.">
        <title>Phylogeny-wide analysis of social amoeba genomes highlights ancient origins for complex intercellular communication.</title>
        <authorList>
            <person name="Heidel A.J."/>
            <person name="Lawal H.M."/>
            <person name="Felder M."/>
            <person name="Schilde C."/>
            <person name="Helps N.R."/>
            <person name="Tunggal B."/>
            <person name="Rivero F."/>
            <person name="John U."/>
            <person name="Schleicher M."/>
            <person name="Eichinger L."/>
            <person name="Platzer M."/>
            <person name="Noegel A.A."/>
            <person name="Schaap P."/>
            <person name="Gloeckner G."/>
        </authorList>
    </citation>
    <scope>NUCLEOTIDE SEQUENCE [LARGE SCALE GENOMIC DNA]</scope>
    <source>
        <strain evidence="3">SH3</strain>
    </source>
</reference>